<accession>A0AAJ7PB23</accession>
<keyword evidence="1" id="KW-0732">Signal</keyword>
<organism evidence="2 4">
    <name type="scientific">Galendromus occidentalis</name>
    <name type="common">western predatory mite</name>
    <dbReference type="NCBI Taxonomy" id="34638"/>
    <lineage>
        <taxon>Eukaryota</taxon>
        <taxon>Metazoa</taxon>
        <taxon>Ecdysozoa</taxon>
        <taxon>Arthropoda</taxon>
        <taxon>Chelicerata</taxon>
        <taxon>Arachnida</taxon>
        <taxon>Acari</taxon>
        <taxon>Parasitiformes</taxon>
        <taxon>Mesostigmata</taxon>
        <taxon>Gamasina</taxon>
        <taxon>Phytoseioidea</taxon>
        <taxon>Phytoseiidae</taxon>
        <taxon>Typhlodrominae</taxon>
        <taxon>Galendromus</taxon>
    </lineage>
</organism>
<gene>
    <name evidence="3 4" type="primary">LOC100900240</name>
</gene>
<feature type="signal peptide" evidence="1">
    <location>
        <begin position="1"/>
        <end position="20"/>
    </location>
</feature>
<feature type="chain" id="PRO_5044709033" evidence="1">
    <location>
        <begin position="21"/>
        <end position="206"/>
    </location>
</feature>
<evidence type="ECO:0000313" key="3">
    <source>
        <dbReference type="RefSeq" id="XP_003738886.1"/>
    </source>
</evidence>
<proteinExistence type="predicted"/>
<protein>
    <submittedName>
        <fullName evidence="3 4">Uncharacterized protein LOC100900240</fullName>
    </submittedName>
</protein>
<dbReference type="GeneID" id="100900240"/>
<dbReference type="RefSeq" id="XP_018497376.1">
    <property type="nucleotide sequence ID" value="XM_018641860.1"/>
</dbReference>
<dbReference type="AlphaFoldDB" id="A0AAJ7PB23"/>
<name>A0AAJ7PB23_9ACAR</name>
<reference evidence="3 4" key="1">
    <citation type="submission" date="2025-04" db="UniProtKB">
        <authorList>
            <consortium name="RefSeq"/>
        </authorList>
    </citation>
    <scope>IDENTIFICATION</scope>
</reference>
<keyword evidence="2" id="KW-1185">Reference proteome</keyword>
<sequence length="206" mass="22850">MNSVLSHIFVVLCLSTAVSSSEELNCTGPGIVDAIMAKIAEMPELDPYHSEPMSMLGAKLVNITFNGLSRMKSAKAPRFNRLDNNTVQIIFPIQYSTIFGNAAYEMQFFKGGVRFTLKGVVAEFDGVLDTTTDDVKLTKFRFIHIGDIDVKVDGPAQVFAGTIKQEVNNKRHRFSSKISKKVPVLFNEKDPKIDLQCLNSETDVLN</sequence>
<dbReference type="RefSeq" id="XP_003738886.1">
    <property type="nucleotide sequence ID" value="XM_003738838.2"/>
</dbReference>
<evidence type="ECO:0000256" key="1">
    <source>
        <dbReference type="SAM" id="SignalP"/>
    </source>
</evidence>
<dbReference type="KEGG" id="goe:100900240"/>
<dbReference type="Proteomes" id="UP000694867">
    <property type="component" value="Unplaced"/>
</dbReference>
<evidence type="ECO:0000313" key="4">
    <source>
        <dbReference type="RefSeq" id="XP_018497376.1"/>
    </source>
</evidence>
<evidence type="ECO:0000313" key="2">
    <source>
        <dbReference type="Proteomes" id="UP000694867"/>
    </source>
</evidence>